<gene>
    <name evidence="1" type="ordered locus">Rmet_6553</name>
</gene>
<name>D3DXZ0_CUPMC</name>
<proteinExistence type="predicted"/>
<dbReference type="AlphaFoldDB" id="D3DXZ0"/>
<reference evidence="2" key="1">
    <citation type="journal article" date="2010" name="PLoS ONE">
        <title>The complete genome sequence of Cupriavidus metallidurans strain CH34, a master survivalist in harsh and anthropogenic environments.</title>
        <authorList>
            <person name="Janssen P.J."/>
            <person name="Van Houdt R."/>
            <person name="Moors H."/>
            <person name="Monsieurs P."/>
            <person name="Morin N."/>
            <person name="Michaux A."/>
            <person name="Benotmane M.A."/>
            <person name="Leys N."/>
            <person name="Vallaeys T."/>
            <person name="Lapidus A."/>
            <person name="Monchy S."/>
            <person name="Medigue C."/>
            <person name="Taghavi S."/>
            <person name="McCorkle S."/>
            <person name="Dunn J."/>
            <person name="van der Lelie D."/>
            <person name="Mergeay M."/>
        </authorList>
    </citation>
    <scope>NUCLEOTIDE SEQUENCE [LARGE SCALE GENOMIC DNA]</scope>
    <source>
        <strain evidence="2">ATCC 43123 / DSM 2839 / NBRC 102507 / CH34</strain>
    </source>
</reference>
<organism evidence="1 2">
    <name type="scientific">Cupriavidus metallidurans (strain ATCC 43123 / DSM 2839 / NBRC 102507 / CH34)</name>
    <name type="common">Ralstonia metallidurans</name>
    <dbReference type="NCBI Taxonomy" id="266264"/>
    <lineage>
        <taxon>Bacteria</taxon>
        <taxon>Pseudomonadati</taxon>
        <taxon>Pseudomonadota</taxon>
        <taxon>Betaproteobacteria</taxon>
        <taxon>Burkholderiales</taxon>
        <taxon>Burkholderiaceae</taxon>
        <taxon>Cupriavidus</taxon>
    </lineage>
</organism>
<keyword evidence="2" id="KW-1185">Reference proteome</keyword>
<protein>
    <submittedName>
        <fullName evidence="1">Uncharacterized protein</fullName>
    </submittedName>
</protein>
<accession>D3DXZ0</accession>
<evidence type="ECO:0000313" key="1">
    <source>
        <dbReference type="EMBL" id="ADC45160.1"/>
    </source>
</evidence>
<dbReference type="HOGENOM" id="CLU_3383435_0_0_4"/>
<evidence type="ECO:0000313" key="2">
    <source>
        <dbReference type="Proteomes" id="UP000002429"/>
    </source>
</evidence>
<sequence>MDLGGRRQASGEAFEFAMGICGVQWGTLRVSPF</sequence>
<dbReference type="KEGG" id="rme:Rmet_6553"/>
<dbReference type="Proteomes" id="UP000002429">
    <property type="component" value="Chromosome"/>
</dbReference>
<dbReference type="EMBL" id="CP000352">
    <property type="protein sequence ID" value="ADC45160.1"/>
    <property type="molecule type" value="Genomic_DNA"/>
</dbReference>